<feature type="chain" id="PRO_5013348653" evidence="1">
    <location>
        <begin position="24"/>
        <end position="168"/>
    </location>
</feature>
<evidence type="ECO:0000256" key="1">
    <source>
        <dbReference type="SAM" id="SignalP"/>
    </source>
</evidence>
<evidence type="ECO:0000313" key="2">
    <source>
        <dbReference type="EMBL" id="SNS26727.1"/>
    </source>
</evidence>
<protein>
    <submittedName>
        <fullName evidence="2">Uncharacterized protein</fullName>
    </submittedName>
</protein>
<sequence length="168" mass="17908">MPRRLNSAVALCALALAAGGGIAQEPGSEAWNAQRATLFSQVCMASAPDYDDIDDRAKAAGMARQDGVWVAEPEIVINLIEHDGFCDCIMSVSAPDQRAMIDKVFAQLMADFGAEFTGAPDGLASVAPFQRDGIEVVSILEPRSYEDGKWLSARTAVFGKCPIREAGK</sequence>
<proteinExistence type="predicted"/>
<dbReference type="AlphaFoldDB" id="A0A239D350"/>
<name>A0A239D350_9RHOB</name>
<keyword evidence="1" id="KW-0732">Signal</keyword>
<gene>
    <name evidence="2" type="ORF">SAMN04488078_100951</name>
</gene>
<accession>A0A239D350</accession>
<evidence type="ECO:0000313" key="3">
    <source>
        <dbReference type="Proteomes" id="UP000198440"/>
    </source>
</evidence>
<feature type="signal peptide" evidence="1">
    <location>
        <begin position="1"/>
        <end position="23"/>
    </location>
</feature>
<reference evidence="2 3" key="1">
    <citation type="submission" date="2017-06" db="EMBL/GenBank/DDBJ databases">
        <authorList>
            <person name="Kim H.J."/>
            <person name="Triplett B.A."/>
        </authorList>
    </citation>
    <scope>NUCLEOTIDE SEQUENCE [LARGE SCALE GENOMIC DNA]</scope>
    <source>
        <strain evidence="2 3">DSM 11445</strain>
    </source>
</reference>
<dbReference type="OrthoDB" id="7859214at2"/>
<organism evidence="2 3">
    <name type="scientific">Antarctobacter heliothermus</name>
    <dbReference type="NCBI Taxonomy" id="74033"/>
    <lineage>
        <taxon>Bacteria</taxon>
        <taxon>Pseudomonadati</taxon>
        <taxon>Pseudomonadota</taxon>
        <taxon>Alphaproteobacteria</taxon>
        <taxon>Rhodobacterales</taxon>
        <taxon>Roseobacteraceae</taxon>
        <taxon>Antarctobacter</taxon>
    </lineage>
</organism>
<dbReference type="Proteomes" id="UP000198440">
    <property type="component" value="Unassembled WGS sequence"/>
</dbReference>
<dbReference type="RefSeq" id="WP_089277106.1">
    <property type="nucleotide sequence ID" value="NZ_FZON01000009.1"/>
</dbReference>
<dbReference type="EMBL" id="FZON01000009">
    <property type="protein sequence ID" value="SNS26727.1"/>
    <property type="molecule type" value="Genomic_DNA"/>
</dbReference>